<keyword evidence="1" id="KW-0812">Transmembrane</keyword>
<dbReference type="Pfam" id="PF01757">
    <property type="entry name" value="Acyl_transf_3"/>
    <property type="match status" value="1"/>
</dbReference>
<keyword evidence="3" id="KW-0012">Acyltransferase</keyword>
<accession>A0ABT7LFQ8</accession>
<keyword evidence="1" id="KW-0472">Membrane</keyword>
<dbReference type="InterPro" id="IPR050879">
    <property type="entry name" value="Acyltransferase_3"/>
</dbReference>
<feature type="transmembrane region" description="Helical" evidence="1">
    <location>
        <begin position="148"/>
        <end position="168"/>
    </location>
</feature>
<name>A0ABT7LFQ8_9BURK</name>
<evidence type="ECO:0000259" key="2">
    <source>
        <dbReference type="Pfam" id="PF01757"/>
    </source>
</evidence>
<feature type="transmembrane region" description="Helical" evidence="1">
    <location>
        <begin position="180"/>
        <end position="198"/>
    </location>
</feature>
<sequence length="366" mass="40861">MSAAKTRLLHIDALKALAAQLIVLHHLSVYGPLAEALHKAWPVMGGWLFHYGRMAVQVFLVVGGYLSARALSPQGGLLKAAPLESLWRRYLRLAVPFMAAVGLTLACAWLVQPWLPEFLPQQLSLATLLSHATLTHGLLGHESITVGAWYVAIDLQLYALMLGLLWAARRSRVLPRAWRMVLGPVLVLGLCGLSLLAFNRQPDLDSFGLYFFGAYGLGALVHWFSLSRWPRLGLLLLLWLTGLALWLDFRERLVLALVTALLLGLWQWRVGPLAGRVWQRLADVVAHLGTHSYSLFLVHFPVLVLLNAWYDHQTEQPLLLTAALVLSAWGFANLAALPFHRWVEAPSSRLRFNPLRWLAPQGSFGR</sequence>
<gene>
    <name evidence="3" type="ORF">QRD43_01065</name>
</gene>
<feature type="transmembrane region" description="Helical" evidence="1">
    <location>
        <begin position="231"/>
        <end position="247"/>
    </location>
</feature>
<evidence type="ECO:0000256" key="1">
    <source>
        <dbReference type="SAM" id="Phobius"/>
    </source>
</evidence>
<proteinExistence type="predicted"/>
<feature type="transmembrane region" description="Helical" evidence="1">
    <location>
        <begin position="292"/>
        <end position="310"/>
    </location>
</feature>
<reference evidence="3 4" key="1">
    <citation type="submission" date="2023-06" db="EMBL/GenBank/DDBJ databases">
        <title>Pelomonas sp. APW6 16S ribosomal RNA gene genome sequencing and assembly.</title>
        <authorList>
            <person name="Woo H."/>
        </authorList>
    </citation>
    <scope>NUCLEOTIDE SEQUENCE [LARGE SCALE GENOMIC DNA]</scope>
    <source>
        <strain evidence="3 4">APW6</strain>
    </source>
</reference>
<dbReference type="PANTHER" id="PTHR23028">
    <property type="entry name" value="ACETYLTRANSFERASE"/>
    <property type="match status" value="1"/>
</dbReference>
<dbReference type="GO" id="GO:0016746">
    <property type="term" value="F:acyltransferase activity"/>
    <property type="evidence" value="ECO:0007669"/>
    <property type="project" value="UniProtKB-KW"/>
</dbReference>
<evidence type="ECO:0000313" key="4">
    <source>
        <dbReference type="Proteomes" id="UP001238603"/>
    </source>
</evidence>
<dbReference type="InterPro" id="IPR002656">
    <property type="entry name" value="Acyl_transf_3_dom"/>
</dbReference>
<dbReference type="EMBL" id="JASVDS010000001">
    <property type="protein sequence ID" value="MDL5030480.1"/>
    <property type="molecule type" value="Genomic_DNA"/>
</dbReference>
<feature type="transmembrane region" description="Helical" evidence="1">
    <location>
        <begin position="204"/>
        <end position="224"/>
    </location>
</feature>
<evidence type="ECO:0000313" key="3">
    <source>
        <dbReference type="EMBL" id="MDL5030480.1"/>
    </source>
</evidence>
<feature type="domain" description="Acyltransferase 3" evidence="2">
    <location>
        <begin position="11"/>
        <end position="328"/>
    </location>
</feature>
<dbReference type="Proteomes" id="UP001238603">
    <property type="component" value="Unassembled WGS sequence"/>
</dbReference>
<keyword evidence="3" id="KW-0808">Transferase</keyword>
<dbReference type="EC" id="2.3.-.-" evidence="3"/>
<comment type="caution">
    <text evidence="3">The sequence shown here is derived from an EMBL/GenBank/DDBJ whole genome shotgun (WGS) entry which is preliminary data.</text>
</comment>
<keyword evidence="1" id="KW-1133">Transmembrane helix</keyword>
<feature type="transmembrane region" description="Helical" evidence="1">
    <location>
        <begin position="316"/>
        <end position="339"/>
    </location>
</feature>
<protein>
    <submittedName>
        <fullName evidence="3">Acyltransferase</fullName>
        <ecNumber evidence="3">2.3.-.-</ecNumber>
    </submittedName>
</protein>
<dbReference type="PANTHER" id="PTHR23028:SF53">
    <property type="entry name" value="ACYL_TRANSF_3 DOMAIN-CONTAINING PROTEIN"/>
    <property type="match status" value="1"/>
</dbReference>
<feature type="transmembrane region" description="Helical" evidence="1">
    <location>
        <begin position="93"/>
        <end position="111"/>
    </location>
</feature>
<organism evidence="3 4">
    <name type="scientific">Roseateles subflavus</name>
    <dbReference type="NCBI Taxonomy" id="3053353"/>
    <lineage>
        <taxon>Bacteria</taxon>
        <taxon>Pseudomonadati</taxon>
        <taxon>Pseudomonadota</taxon>
        <taxon>Betaproteobacteria</taxon>
        <taxon>Burkholderiales</taxon>
        <taxon>Sphaerotilaceae</taxon>
        <taxon>Roseateles</taxon>
    </lineage>
</organism>
<dbReference type="RefSeq" id="WP_285980616.1">
    <property type="nucleotide sequence ID" value="NZ_JASVDS010000001.1"/>
</dbReference>
<feature type="transmembrane region" description="Helical" evidence="1">
    <location>
        <begin position="253"/>
        <end position="271"/>
    </location>
</feature>
<keyword evidence="4" id="KW-1185">Reference proteome</keyword>